<dbReference type="PANTHER" id="PTHR43004">
    <property type="entry name" value="TRK SYSTEM POTASSIUM UPTAKE PROTEIN"/>
    <property type="match status" value="1"/>
</dbReference>
<dbReference type="RefSeq" id="WP_028496713.1">
    <property type="nucleotide sequence ID" value="NZ_FOQZ01000003.1"/>
</dbReference>
<evidence type="ECO:0000313" key="4">
    <source>
        <dbReference type="EMBL" id="SFI60989.1"/>
    </source>
</evidence>
<dbReference type="PRINTS" id="PR00420">
    <property type="entry name" value="RNGMNOXGNASE"/>
</dbReference>
<evidence type="ECO:0000313" key="5">
    <source>
        <dbReference type="Proteomes" id="UP000198702"/>
    </source>
</evidence>
<reference evidence="4 5" key="1">
    <citation type="submission" date="2016-10" db="EMBL/GenBank/DDBJ databases">
        <authorList>
            <person name="Varghese N."/>
            <person name="Submissions S."/>
        </authorList>
    </citation>
    <scope>NUCLEOTIDE SEQUENCE [LARGE SCALE GENOMIC DNA]</scope>
    <source>
        <strain evidence="4 5">UNC380MFSha3.1</strain>
    </source>
</reference>
<dbReference type="AlphaFoldDB" id="A0A7Z7GEH8"/>
<dbReference type="Gene3D" id="3.30.9.10">
    <property type="entry name" value="D-Amino Acid Oxidase, subunit A, domain 2"/>
    <property type="match status" value="1"/>
</dbReference>
<proteinExistence type="predicted"/>
<dbReference type="GO" id="GO:0071949">
    <property type="term" value="F:FAD binding"/>
    <property type="evidence" value="ECO:0007669"/>
    <property type="project" value="InterPro"/>
</dbReference>
<protein>
    <submittedName>
        <fullName evidence="4">2,4-dichlorophenol 6-monooxygenase</fullName>
    </submittedName>
</protein>
<evidence type="ECO:0000256" key="2">
    <source>
        <dbReference type="ARBA" id="ARBA00022827"/>
    </source>
</evidence>
<dbReference type="Pfam" id="PF21274">
    <property type="entry name" value="Rng_hyd_C"/>
    <property type="match status" value="1"/>
</dbReference>
<sequence length="573" mass="62671">MFVVGAGPMGATTALALATYGVRVHMVTRYGWLSNTPRAHITNQRSMEVFRDLGVSEAIARQSSPWHLMGDTLFTTSFAGEEIARIRAWGTGDERHGDYVAGSPEPMLDVPQPALEAELVRAAAERGARLSFDTEYLSHVQDAEGVTVRLRDRLTGREYETRARYLVGADGARSQIVEELGLPVEGEMGRANTAYVQFTADLARYVRHRPSILYWVLSAGGAHGEIGMGLLRAVHPWHRWIAGWGFDPERGEPDLSAESVTSRIREFVGDPDLELTIESTSTWQVNQAYATQYSKGRVFCGGDAVHRHPPSGGLGSNTSVQDAFNLAWKLAFVVKGHASPALLDSYSQERAPIGRQIVLRANKSRIEFGQFRAALSLDDAEDRVGSALSTLVDPSLEGAAARDALGDALHVKDYEFNAQGVEMNQRYRSSAVAGDASPPEVFARDRELYLQPSTRPGAKLPHAWLVDRSGTRTSTLDIVGRGMLTLVTGLSGTAWLEALQRIDAPHLEAAVIGAPDARDLYRSWQRLREIHDAGALLVRPDGYIAWRCSSPIWDAADAAARLERALHATLGKV</sequence>
<gene>
    <name evidence="4" type="ORF">SAMN04487751_2372</name>
</gene>
<dbReference type="PANTHER" id="PTHR43004:SF8">
    <property type="entry name" value="FAD-BINDING DOMAIN-CONTAINING PROTEIN-RELATED"/>
    <property type="match status" value="1"/>
</dbReference>
<name>A0A7Z7GEH8_9MICO</name>
<organism evidence="4 5">
    <name type="scientific">Microbacterium saccharophilum</name>
    <dbReference type="NCBI Taxonomy" id="1213358"/>
    <lineage>
        <taxon>Bacteria</taxon>
        <taxon>Bacillati</taxon>
        <taxon>Actinomycetota</taxon>
        <taxon>Actinomycetes</taxon>
        <taxon>Micrococcales</taxon>
        <taxon>Microbacteriaceae</taxon>
        <taxon>Microbacterium</taxon>
    </lineage>
</organism>
<accession>A0A7Z7GEH8</accession>
<dbReference type="InterPro" id="IPR002938">
    <property type="entry name" value="FAD-bd"/>
</dbReference>
<dbReference type="SUPFAM" id="SSF51905">
    <property type="entry name" value="FAD/NAD(P)-binding domain"/>
    <property type="match status" value="1"/>
</dbReference>
<evidence type="ECO:0000256" key="1">
    <source>
        <dbReference type="ARBA" id="ARBA00022630"/>
    </source>
</evidence>
<dbReference type="InterPro" id="IPR036188">
    <property type="entry name" value="FAD/NAD-bd_sf"/>
</dbReference>
<keyword evidence="1" id="KW-0285">Flavoprotein</keyword>
<dbReference type="Gene3D" id="3.50.50.60">
    <property type="entry name" value="FAD/NAD(P)-binding domain"/>
    <property type="match status" value="1"/>
</dbReference>
<feature type="domain" description="FAD-binding" evidence="3">
    <location>
        <begin position="3"/>
        <end position="360"/>
    </location>
</feature>
<evidence type="ECO:0000259" key="3">
    <source>
        <dbReference type="Pfam" id="PF01494"/>
    </source>
</evidence>
<comment type="caution">
    <text evidence="4">The sequence shown here is derived from an EMBL/GenBank/DDBJ whole genome shotgun (WGS) entry which is preliminary data.</text>
</comment>
<dbReference type="InterPro" id="IPR050641">
    <property type="entry name" value="RIFMO-like"/>
</dbReference>
<dbReference type="Gene3D" id="3.40.30.120">
    <property type="match status" value="1"/>
</dbReference>
<dbReference type="Pfam" id="PF01494">
    <property type="entry name" value="FAD_binding_3"/>
    <property type="match status" value="1"/>
</dbReference>
<keyword evidence="4" id="KW-0560">Oxidoreductase</keyword>
<keyword evidence="2" id="KW-0274">FAD</keyword>
<dbReference type="EMBL" id="FOQZ01000003">
    <property type="protein sequence ID" value="SFI60989.1"/>
    <property type="molecule type" value="Genomic_DNA"/>
</dbReference>
<dbReference type="Proteomes" id="UP000198702">
    <property type="component" value="Unassembled WGS sequence"/>
</dbReference>
<keyword evidence="4" id="KW-0503">Monooxygenase</keyword>
<dbReference type="GO" id="GO:0016709">
    <property type="term" value="F:oxidoreductase activity, acting on paired donors, with incorporation or reduction of molecular oxygen, NAD(P)H as one donor, and incorporation of one atom of oxygen"/>
    <property type="evidence" value="ECO:0007669"/>
    <property type="project" value="UniProtKB-ARBA"/>
</dbReference>